<accession>A0AAF0D2Q7</accession>
<dbReference type="Proteomes" id="UP000186851">
    <property type="component" value="Chromosome"/>
</dbReference>
<name>A0AAF0D2Q7_ODILC</name>
<sequence>MSEITEYISEARKNITLKKYHEAASIYEKLGKMFFKTDVKTALNFFKLAVKYYDKSIAEYDKARKLVEAANCSECIGRIYKKWFNDAATATDYFISATKYMIKASKMNLGYKNGDKTNKV</sequence>
<evidence type="ECO:0008006" key="3">
    <source>
        <dbReference type="Google" id="ProtNLM"/>
    </source>
</evidence>
<gene>
    <name evidence="1" type="ORF">OdinLCB4_001265</name>
</gene>
<organism evidence="1 2">
    <name type="scientific">Odinarchaeota yellowstonii (strain LCB_4)</name>
    <dbReference type="NCBI Taxonomy" id="1841599"/>
    <lineage>
        <taxon>Archaea</taxon>
        <taxon>Promethearchaeati</taxon>
        <taxon>Candidatus Odinarchaeota</taxon>
        <taxon>Candidatus Odinarchaeia</taxon>
        <taxon>Candidatus Odinarchaeales</taxon>
        <taxon>Candidatus Odinarchaeaceae</taxon>
        <taxon>Candidatus Odinarchaeum</taxon>
    </lineage>
</organism>
<dbReference type="Gene3D" id="1.25.40.10">
    <property type="entry name" value="Tetratricopeptide repeat domain"/>
    <property type="match status" value="1"/>
</dbReference>
<dbReference type="KEGG" id="oyw:OdinLCB4_001265"/>
<dbReference type="AlphaFoldDB" id="A0AAF0D2Q7"/>
<dbReference type="InterPro" id="IPR011990">
    <property type="entry name" value="TPR-like_helical_dom_sf"/>
</dbReference>
<reference evidence="1" key="2">
    <citation type="journal article" date="2022" name="Nat. Microbiol.">
        <title>A closed Candidatus Odinarchaeum chromosome exposes Asgard archaeal viruses.</title>
        <authorList>
            <person name="Tamarit D."/>
            <person name="Caceres E.F."/>
            <person name="Krupovic M."/>
            <person name="Nijland R."/>
            <person name="Eme L."/>
            <person name="Robinson N.P."/>
            <person name="Ettema T.J.G."/>
        </authorList>
    </citation>
    <scope>NUCLEOTIDE SEQUENCE</scope>
    <source>
        <strain evidence="1">LCB_4</strain>
    </source>
</reference>
<protein>
    <recommendedName>
        <fullName evidence="3">Tetratricopeptide repeat protein</fullName>
    </recommendedName>
</protein>
<evidence type="ECO:0000313" key="2">
    <source>
        <dbReference type="Proteomes" id="UP000186851"/>
    </source>
</evidence>
<dbReference type="EMBL" id="CP091871">
    <property type="protein sequence ID" value="WEU40590.1"/>
    <property type="molecule type" value="Genomic_DNA"/>
</dbReference>
<reference evidence="1" key="1">
    <citation type="journal article" date="2017" name="Nature">
        <title>Asgard archaea illuminate the origin of eukaryotic cellular complexity.</title>
        <authorList>
            <person name="Zaremba-Niedzwiedzka K."/>
            <person name="Caceres E.F."/>
            <person name="Saw J.H."/>
            <person name="Backstrom D."/>
            <person name="Juzokaite L."/>
            <person name="Vancaester E."/>
            <person name="Seitz K.W."/>
            <person name="Anantharaman K."/>
            <person name="Starnawski P."/>
            <person name="Kjeldsen K.U."/>
            <person name="Scott M.B."/>
            <person name="Nunoura T."/>
            <person name="Banfield J.F."/>
            <person name="Schramm A."/>
            <person name="Baker B.J."/>
            <person name="Spang A."/>
            <person name="Ettema T.J.G."/>
        </authorList>
    </citation>
    <scope>NUCLEOTIDE SEQUENCE</scope>
    <source>
        <strain evidence="1">LCB_4</strain>
    </source>
</reference>
<dbReference type="SUPFAM" id="SSF46579">
    <property type="entry name" value="Prefoldin"/>
    <property type="match status" value="1"/>
</dbReference>
<evidence type="ECO:0000313" key="1">
    <source>
        <dbReference type="EMBL" id="WEU40590.1"/>
    </source>
</evidence>
<proteinExistence type="predicted"/>